<evidence type="ECO:0000256" key="1">
    <source>
        <dbReference type="ARBA" id="ARBA00012494"/>
    </source>
</evidence>
<dbReference type="SUPFAM" id="SSF56672">
    <property type="entry name" value="DNA/RNA polymerases"/>
    <property type="match status" value="1"/>
</dbReference>
<reference evidence="11" key="1">
    <citation type="submission" date="2019-05" db="EMBL/GenBank/DDBJ databases">
        <title>Metatranscriptomic reconstruction reveals RNA viruses with the potential to shape carbon cycling in soil.</title>
        <authorList>
            <person name="Starr E.P."/>
            <person name="Nuccio E."/>
            <person name="Pett-Ridge J."/>
            <person name="Banfield J.F."/>
            <person name="Firestone M.K."/>
        </authorList>
    </citation>
    <scope>NUCLEOTIDE SEQUENCE</scope>
    <source>
        <strain evidence="11">H4_Bulk_46_scaffold_416</strain>
    </source>
</reference>
<evidence type="ECO:0000256" key="9">
    <source>
        <dbReference type="PIRSR" id="PIRSR605093-1"/>
    </source>
</evidence>
<dbReference type="GO" id="GO:0003968">
    <property type="term" value="F:RNA-directed RNA polymerase activity"/>
    <property type="evidence" value="ECO:0007669"/>
    <property type="project" value="UniProtKB-KW"/>
</dbReference>
<keyword evidence="6" id="KW-0693">Viral RNA replication</keyword>
<evidence type="ECO:0000256" key="3">
    <source>
        <dbReference type="ARBA" id="ARBA00022679"/>
    </source>
</evidence>
<dbReference type="GO" id="GO:0046872">
    <property type="term" value="F:metal ion binding"/>
    <property type="evidence" value="ECO:0007669"/>
    <property type="project" value="UniProtKB-KW"/>
</dbReference>
<organism evidence="11">
    <name type="scientific">Leviviridae sp</name>
    <dbReference type="NCBI Taxonomy" id="2027243"/>
    <lineage>
        <taxon>Viruses</taxon>
        <taxon>Riboviria</taxon>
        <taxon>Orthornavirae</taxon>
        <taxon>Lenarviricota</taxon>
        <taxon>Leviviricetes</taxon>
        <taxon>Norzivirales</taxon>
        <taxon>Fiersviridae</taxon>
    </lineage>
</organism>
<dbReference type="InterPro" id="IPR007096">
    <property type="entry name" value="RNA-dir_Rpol_cat_phage"/>
</dbReference>
<feature type="binding site" evidence="9">
    <location>
        <position position="297"/>
    </location>
    <ligand>
        <name>Mg(2+)</name>
        <dbReference type="ChEBI" id="CHEBI:18420"/>
        <label>2</label>
    </ligand>
</feature>
<dbReference type="InterPro" id="IPR005093">
    <property type="entry name" value="RNArep_beta"/>
</dbReference>
<dbReference type="EMBL" id="MN034459">
    <property type="protein sequence ID" value="QDH88909.1"/>
    <property type="molecule type" value="Genomic_RNA"/>
</dbReference>
<feature type="binding site" evidence="9">
    <location>
        <position position="386"/>
    </location>
    <ligand>
        <name>Mg(2+)</name>
        <dbReference type="ChEBI" id="CHEBI:18420"/>
        <label>2</label>
    </ligand>
</feature>
<feature type="binding site" evidence="9">
    <location>
        <position position="385"/>
    </location>
    <ligand>
        <name>Mg(2+)</name>
        <dbReference type="ChEBI" id="CHEBI:18420"/>
        <label>2</label>
    </ligand>
</feature>
<evidence type="ECO:0000256" key="2">
    <source>
        <dbReference type="ARBA" id="ARBA00022484"/>
    </source>
</evidence>
<dbReference type="EC" id="2.7.7.48" evidence="1"/>
<evidence type="ECO:0000256" key="5">
    <source>
        <dbReference type="ARBA" id="ARBA00022741"/>
    </source>
</evidence>
<comment type="cofactor">
    <cofactor evidence="9">
        <name>Mg(2+)</name>
        <dbReference type="ChEBI" id="CHEBI:18420"/>
    </cofactor>
    <text evidence="9">Binds 2 Mg(2+) per subunit.</text>
</comment>
<keyword evidence="4" id="KW-0548">Nucleotidyltransferase</keyword>
<dbReference type="InterPro" id="IPR043502">
    <property type="entry name" value="DNA/RNA_pol_sf"/>
</dbReference>
<keyword evidence="9" id="KW-0460">Magnesium</keyword>
<feature type="domain" description="RdRp catalytic" evidence="10">
    <location>
        <begin position="282"/>
        <end position="417"/>
    </location>
</feature>
<evidence type="ECO:0000256" key="6">
    <source>
        <dbReference type="ARBA" id="ARBA00022953"/>
    </source>
</evidence>
<comment type="catalytic activity">
    <reaction evidence="8">
        <text>RNA(n) + a ribonucleoside 5'-triphosphate = RNA(n+1) + diphosphate</text>
        <dbReference type="Rhea" id="RHEA:21248"/>
        <dbReference type="Rhea" id="RHEA-COMP:14527"/>
        <dbReference type="Rhea" id="RHEA-COMP:17342"/>
        <dbReference type="ChEBI" id="CHEBI:33019"/>
        <dbReference type="ChEBI" id="CHEBI:61557"/>
        <dbReference type="ChEBI" id="CHEBI:140395"/>
        <dbReference type="EC" id="2.7.7.48"/>
    </reaction>
</comment>
<dbReference type="GO" id="GO:0039694">
    <property type="term" value="P:viral RNA genome replication"/>
    <property type="evidence" value="ECO:0007669"/>
    <property type="project" value="InterPro"/>
</dbReference>
<evidence type="ECO:0000256" key="7">
    <source>
        <dbReference type="ARBA" id="ARBA00030248"/>
    </source>
</evidence>
<accession>A0A514D5L0</accession>
<dbReference type="Pfam" id="PF03431">
    <property type="entry name" value="RNA_replicase_B"/>
    <property type="match status" value="1"/>
</dbReference>
<evidence type="ECO:0000256" key="8">
    <source>
        <dbReference type="ARBA" id="ARBA00048744"/>
    </source>
</evidence>
<name>A0A514D5L0_9VIRU</name>
<evidence type="ECO:0000313" key="11">
    <source>
        <dbReference type="EMBL" id="QDH88909.1"/>
    </source>
</evidence>
<proteinExistence type="predicted"/>
<keyword evidence="2 11" id="KW-0696">RNA-directed RNA polymerase</keyword>
<dbReference type="GO" id="GO:0000166">
    <property type="term" value="F:nucleotide binding"/>
    <property type="evidence" value="ECO:0007669"/>
    <property type="project" value="UniProtKB-KW"/>
</dbReference>
<evidence type="ECO:0000259" key="10">
    <source>
        <dbReference type="PROSITE" id="PS50522"/>
    </source>
</evidence>
<evidence type="ECO:0000256" key="4">
    <source>
        <dbReference type="ARBA" id="ARBA00022695"/>
    </source>
</evidence>
<keyword evidence="5" id="KW-0547">Nucleotide-binding</keyword>
<keyword evidence="3" id="KW-0808">Transferase</keyword>
<gene>
    <name evidence="11" type="ORF">H4Bulk46416_000001</name>
</gene>
<protein>
    <recommendedName>
        <fullName evidence="1">RNA-directed RNA polymerase</fullName>
        <ecNumber evidence="1">2.7.7.48</ecNumber>
    </recommendedName>
    <alternativeName>
        <fullName evidence="7">RNA replicase beta chain</fullName>
    </alternativeName>
</protein>
<dbReference type="PROSITE" id="PS50522">
    <property type="entry name" value="RDRP_PHAGE"/>
    <property type="match status" value="1"/>
</dbReference>
<keyword evidence="9" id="KW-0479">Metal-binding</keyword>
<sequence length="608" mass="68481">MRTSMRNRVRNLELLARANRSQLEAEKLLAGIAQELWEHLNTPLSLGLSLLARNGQWKDVVSQEFNPGRYLETELETARNDYQAVAFLRKCPLVIAGVDRKKRALDNFVKAEQQCAQTNARFRNMRSGIYDSTVEPVLHLAQRKISSWLGDYISAEFWASSCRFGPGADNLNKGNSVGPYHKLSRISATADFADCAQALVRDHPAWARSVDGRAEGEIPLYVPVDIARGNTVTFVPKTAMIDRSIAIEPQMNIFGQLGLGKLLRTALKRNGLDLDDQGPNQVLAQQGSIDGTVVTIDLSAASDTLAREVVRELVPEKWYFALDLCRSKTGTYRDDEGEISFRYEKFSSMGNGFTFELESMIFYALTLSVCDHLGLPTDQVRAYGDDITAPSGAVELLGKVLTFCGFTVNEQKSYTTSVRFRESCGADFFNGVNIRPYFCKELPTNAICLIRMANGIRRVAARRNCGYGCDDRLRASWIYVVHRIPRSLRDLKGPFRTIEPPTGGSWFDVECGDGYLGVNFDEALTSTWFRRNSDQREGWLFAELGAQPFSFKATEWHKAYVTALYLCRDGVAEKKKETLDRFTDRGSNPRRLNWRREAPSWLDLGPWV</sequence>